<evidence type="ECO:0000256" key="3">
    <source>
        <dbReference type="ARBA" id="ARBA00012438"/>
    </source>
</evidence>
<dbReference type="Pfam" id="PF17203">
    <property type="entry name" value="sCache_3_2"/>
    <property type="match status" value="1"/>
</dbReference>
<evidence type="ECO:0000256" key="2">
    <source>
        <dbReference type="ARBA" id="ARBA00004651"/>
    </source>
</evidence>
<dbReference type="RefSeq" id="WP_151423222.1">
    <property type="nucleotide sequence ID" value="NZ_WBJX01000002.1"/>
</dbReference>
<dbReference type="EC" id="2.7.13.3" evidence="3"/>
<dbReference type="InterPro" id="IPR016120">
    <property type="entry name" value="Sig_transdc_His_kin_SpoOB"/>
</dbReference>
<evidence type="ECO:0000256" key="5">
    <source>
        <dbReference type="ARBA" id="ARBA00022553"/>
    </source>
</evidence>
<dbReference type="InterPro" id="IPR003594">
    <property type="entry name" value="HATPase_dom"/>
</dbReference>
<evidence type="ECO:0000256" key="8">
    <source>
        <dbReference type="ARBA" id="ARBA00022741"/>
    </source>
</evidence>
<dbReference type="OrthoDB" id="9792686at2"/>
<evidence type="ECO:0000256" key="10">
    <source>
        <dbReference type="ARBA" id="ARBA00022840"/>
    </source>
</evidence>
<dbReference type="GO" id="GO:0000155">
    <property type="term" value="F:phosphorelay sensor kinase activity"/>
    <property type="evidence" value="ECO:0007669"/>
    <property type="project" value="InterPro"/>
</dbReference>
<keyword evidence="6" id="KW-0808">Transferase</keyword>
<dbReference type="Gene3D" id="1.10.287.130">
    <property type="match status" value="1"/>
</dbReference>
<comment type="subcellular location">
    <subcellularLocation>
        <location evidence="2">Cell membrane</location>
        <topology evidence="2">Multi-pass membrane protein</topology>
    </subcellularLocation>
</comment>
<dbReference type="InterPro" id="IPR033463">
    <property type="entry name" value="sCache_3"/>
</dbReference>
<evidence type="ECO:0000256" key="13">
    <source>
        <dbReference type="ARBA" id="ARBA00023136"/>
    </source>
</evidence>
<accession>A0A7J5B271</accession>
<evidence type="ECO:0000313" key="17">
    <source>
        <dbReference type="Proteomes" id="UP000490386"/>
    </source>
</evidence>
<dbReference type="InterPro" id="IPR029151">
    <property type="entry name" value="Sensor-like_sf"/>
</dbReference>
<dbReference type="Proteomes" id="UP000490386">
    <property type="component" value="Unassembled WGS sequence"/>
</dbReference>
<evidence type="ECO:0000256" key="1">
    <source>
        <dbReference type="ARBA" id="ARBA00000085"/>
    </source>
</evidence>
<dbReference type="SUPFAM" id="SSF55890">
    <property type="entry name" value="Sporulation response regulatory protein Spo0B"/>
    <property type="match status" value="1"/>
</dbReference>
<evidence type="ECO:0000256" key="12">
    <source>
        <dbReference type="ARBA" id="ARBA00023012"/>
    </source>
</evidence>
<dbReference type="PROSITE" id="PS50109">
    <property type="entry name" value="HIS_KIN"/>
    <property type="match status" value="1"/>
</dbReference>
<evidence type="ECO:0000256" key="6">
    <source>
        <dbReference type="ARBA" id="ARBA00022679"/>
    </source>
</evidence>
<keyword evidence="5" id="KW-0597">Phosphoprotein</keyword>
<dbReference type="GO" id="GO:0005524">
    <property type="term" value="F:ATP binding"/>
    <property type="evidence" value="ECO:0007669"/>
    <property type="project" value="UniProtKB-KW"/>
</dbReference>
<organism evidence="16 17">
    <name type="scientific">Pseudoclavibacter terrae</name>
    <dbReference type="NCBI Taxonomy" id="1530195"/>
    <lineage>
        <taxon>Bacteria</taxon>
        <taxon>Bacillati</taxon>
        <taxon>Actinomycetota</taxon>
        <taxon>Actinomycetes</taxon>
        <taxon>Micrococcales</taxon>
        <taxon>Microbacteriaceae</taxon>
        <taxon>Pseudoclavibacter</taxon>
    </lineage>
</organism>
<keyword evidence="8" id="KW-0547">Nucleotide-binding</keyword>
<comment type="caution">
    <text evidence="16">The sequence shown here is derived from an EMBL/GenBank/DDBJ whole genome shotgun (WGS) entry which is preliminary data.</text>
</comment>
<reference evidence="16 17" key="1">
    <citation type="submission" date="2019-09" db="EMBL/GenBank/DDBJ databases">
        <title>Phylogeny of genus Pseudoclavibacter and closely related genus.</title>
        <authorList>
            <person name="Li Y."/>
        </authorList>
    </citation>
    <scope>NUCLEOTIDE SEQUENCE [LARGE SCALE GENOMIC DNA]</scope>
    <source>
        <strain evidence="16 17">THG-MD12</strain>
    </source>
</reference>
<keyword evidence="7 14" id="KW-0812">Transmembrane</keyword>
<dbReference type="Gene3D" id="3.30.565.10">
    <property type="entry name" value="Histidine kinase-like ATPase, C-terminal domain"/>
    <property type="match status" value="1"/>
</dbReference>
<evidence type="ECO:0000256" key="9">
    <source>
        <dbReference type="ARBA" id="ARBA00022777"/>
    </source>
</evidence>
<dbReference type="InterPro" id="IPR004358">
    <property type="entry name" value="Sig_transdc_His_kin-like_C"/>
</dbReference>
<dbReference type="GO" id="GO:0005886">
    <property type="term" value="C:plasma membrane"/>
    <property type="evidence" value="ECO:0007669"/>
    <property type="project" value="UniProtKB-SubCell"/>
</dbReference>
<dbReference type="Pfam" id="PF02518">
    <property type="entry name" value="HATPase_c"/>
    <property type="match status" value="1"/>
</dbReference>
<keyword evidence="13 14" id="KW-0472">Membrane</keyword>
<dbReference type="AlphaFoldDB" id="A0A7J5B271"/>
<evidence type="ECO:0000256" key="11">
    <source>
        <dbReference type="ARBA" id="ARBA00022989"/>
    </source>
</evidence>
<dbReference type="InterPro" id="IPR050980">
    <property type="entry name" value="2C_sensor_his_kinase"/>
</dbReference>
<keyword evidence="4" id="KW-1003">Cell membrane</keyword>
<keyword evidence="17" id="KW-1185">Reference proteome</keyword>
<dbReference type="PANTHER" id="PTHR44936:SF10">
    <property type="entry name" value="SENSOR PROTEIN RSTB"/>
    <property type="match status" value="1"/>
</dbReference>
<comment type="catalytic activity">
    <reaction evidence="1">
        <text>ATP + protein L-histidine = ADP + protein N-phospho-L-histidine.</text>
        <dbReference type="EC" id="2.7.13.3"/>
    </reaction>
</comment>
<dbReference type="SUPFAM" id="SSF103190">
    <property type="entry name" value="Sensory domain-like"/>
    <property type="match status" value="1"/>
</dbReference>
<keyword evidence="11 14" id="KW-1133">Transmembrane helix</keyword>
<evidence type="ECO:0000256" key="7">
    <source>
        <dbReference type="ARBA" id="ARBA00022692"/>
    </source>
</evidence>
<name>A0A7J5B271_9MICO</name>
<sequence length="428" mass="44855">MPFKLSQRAVRLGMLVVPSLITLASVSITAVIAFSAQERELRETTAERVQEVASSLAELDEVRDGLEAVANAGTTSALANADDLAGATDDLQPLAHLVENATGVYYVVVTDDEGVRITHPDPAERGVQVSTANASVLAGEPYLGTQEGASGPSLRAKVPVFGDDGTIVGMVAVGVLESSISAESAEALGELLPWTISALVLGTLASSALAFAVERRFRRLDALAAEHAQMQRTTTALREQSHEFSTRMHVVHGLVSRGDTQDALEYIDEVVPVRTAGAGAPDSTDASIHQPLLDATTQAVRAELHELGAHASFDLDLDEDIDDGVVTVIANLCRNAGEAGASQVRCTLRESGNRIFGLVDDDGPGLDAEASGRIFAPGFSSKADPTGLGRGIGLELVRRTVTSRGGTIEVGPSRLGGTRFSFEIERPA</sequence>
<dbReference type="EMBL" id="WBJX01000002">
    <property type="protein sequence ID" value="KAB1638122.1"/>
    <property type="molecule type" value="Genomic_DNA"/>
</dbReference>
<gene>
    <name evidence="16" type="ORF">F8O03_06845</name>
</gene>
<dbReference type="SMART" id="SM00387">
    <property type="entry name" value="HATPase_c"/>
    <property type="match status" value="1"/>
</dbReference>
<protein>
    <recommendedName>
        <fullName evidence="3">histidine kinase</fullName>
        <ecNumber evidence="3">2.7.13.3</ecNumber>
    </recommendedName>
</protein>
<evidence type="ECO:0000259" key="15">
    <source>
        <dbReference type="PROSITE" id="PS50109"/>
    </source>
</evidence>
<keyword evidence="12" id="KW-0902">Two-component regulatory system</keyword>
<evidence type="ECO:0000256" key="14">
    <source>
        <dbReference type="SAM" id="Phobius"/>
    </source>
</evidence>
<dbReference type="PANTHER" id="PTHR44936">
    <property type="entry name" value="SENSOR PROTEIN CREC"/>
    <property type="match status" value="1"/>
</dbReference>
<dbReference type="PRINTS" id="PR00344">
    <property type="entry name" value="BCTRLSENSOR"/>
</dbReference>
<dbReference type="InterPro" id="IPR005467">
    <property type="entry name" value="His_kinase_dom"/>
</dbReference>
<keyword evidence="9 16" id="KW-0418">Kinase</keyword>
<feature type="domain" description="Histidine kinase" evidence="15">
    <location>
        <begin position="328"/>
        <end position="428"/>
    </location>
</feature>
<dbReference type="InterPro" id="IPR036890">
    <property type="entry name" value="HATPase_C_sf"/>
</dbReference>
<keyword evidence="10" id="KW-0067">ATP-binding</keyword>
<dbReference type="SUPFAM" id="SSF55874">
    <property type="entry name" value="ATPase domain of HSP90 chaperone/DNA topoisomerase II/histidine kinase"/>
    <property type="match status" value="1"/>
</dbReference>
<feature type="transmembrane region" description="Helical" evidence="14">
    <location>
        <begin position="12"/>
        <end position="34"/>
    </location>
</feature>
<evidence type="ECO:0000313" key="16">
    <source>
        <dbReference type="EMBL" id="KAB1638122.1"/>
    </source>
</evidence>
<evidence type="ECO:0000256" key="4">
    <source>
        <dbReference type="ARBA" id="ARBA00022475"/>
    </source>
</evidence>
<dbReference type="Gene3D" id="3.30.450.20">
    <property type="entry name" value="PAS domain"/>
    <property type="match status" value="1"/>
</dbReference>
<proteinExistence type="predicted"/>